<proteinExistence type="predicted"/>
<organism evidence="1 2">
    <name type="scientific">Calocera cornea HHB12733</name>
    <dbReference type="NCBI Taxonomy" id="1353952"/>
    <lineage>
        <taxon>Eukaryota</taxon>
        <taxon>Fungi</taxon>
        <taxon>Dikarya</taxon>
        <taxon>Basidiomycota</taxon>
        <taxon>Agaricomycotina</taxon>
        <taxon>Dacrymycetes</taxon>
        <taxon>Dacrymycetales</taxon>
        <taxon>Dacrymycetaceae</taxon>
        <taxon>Calocera</taxon>
    </lineage>
</organism>
<name>A0A165G071_9BASI</name>
<accession>A0A165G071</accession>
<sequence length="98" mass="10732">MSWTLRLSGRSIGKGMPLKAAITLAVTHLLSSALKHAKKMLSLFPSSLHLWSLYADLEQSAGKMNVARKVYQNLVEKSVVRPCSAAWGPYLSEVFGIS</sequence>
<reference evidence="1 2" key="1">
    <citation type="journal article" date="2016" name="Mol. Biol. Evol.">
        <title>Comparative Genomics of Early-Diverging Mushroom-Forming Fungi Provides Insights into the Origins of Lignocellulose Decay Capabilities.</title>
        <authorList>
            <person name="Nagy L.G."/>
            <person name="Riley R."/>
            <person name="Tritt A."/>
            <person name="Adam C."/>
            <person name="Daum C."/>
            <person name="Floudas D."/>
            <person name="Sun H."/>
            <person name="Yadav J.S."/>
            <person name="Pangilinan J."/>
            <person name="Larsson K.H."/>
            <person name="Matsuura K."/>
            <person name="Barry K."/>
            <person name="Labutti K."/>
            <person name="Kuo R."/>
            <person name="Ohm R.A."/>
            <person name="Bhattacharya S.S."/>
            <person name="Shirouzu T."/>
            <person name="Yoshinaga Y."/>
            <person name="Martin F.M."/>
            <person name="Grigoriev I.V."/>
            <person name="Hibbett D.S."/>
        </authorList>
    </citation>
    <scope>NUCLEOTIDE SEQUENCE [LARGE SCALE GENOMIC DNA]</scope>
    <source>
        <strain evidence="1 2">HHB12733</strain>
    </source>
</reference>
<dbReference type="AlphaFoldDB" id="A0A165G071"/>
<dbReference type="InParanoid" id="A0A165G071"/>
<dbReference type="OrthoDB" id="297219at2759"/>
<protein>
    <submittedName>
        <fullName evidence="1">Uncharacterized protein</fullName>
    </submittedName>
</protein>
<dbReference type="InterPro" id="IPR011990">
    <property type="entry name" value="TPR-like_helical_dom_sf"/>
</dbReference>
<dbReference type="Gene3D" id="1.25.40.10">
    <property type="entry name" value="Tetratricopeptide repeat domain"/>
    <property type="match status" value="1"/>
</dbReference>
<dbReference type="SUPFAM" id="SSF48452">
    <property type="entry name" value="TPR-like"/>
    <property type="match status" value="1"/>
</dbReference>
<gene>
    <name evidence="1" type="ORF">CALCODRAFT_284551</name>
</gene>
<dbReference type="EMBL" id="KV423964">
    <property type="protein sequence ID" value="KZT57433.1"/>
    <property type="molecule type" value="Genomic_DNA"/>
</dbReference>
<dbReference type="Proteomes" id="UP000076842">
    <property type="component" value="Unassembled WGS sequence"/>
</dbReference>
<dbReference type="STRING" id="1353952.A0A165G071"/>
<evidence type="ECO:0000313" key="1">
    <source>
        <dbReference type="EMBL" id="KZT57433.1"/>
    </source>
</evidence>
<evidence type="ECO:0000313" key="2">
    <source>
        <dbReference type="Proteomes" id="UP000076842"/>
    </source>
</evidence>
<keyword evidence="2" id="KW-1185">Reference proteome</keyword>